<dbReference type="EMBL" id="QMDX01000018">
    <property type="protein sequence ID" value="TSD08999.1"/>
    <property type="molecule type" value="Genomic_DNA"/>
</dbReference>
<organism evidence="1 2">
    <name type="scientific">Haloglomus irregulare</name>
    <dbReference type="NCBI Taxonomy" id="2234134"/>
    <lineage>
        <taxon>Archaea</taxon>
        <taxon>Methanobacteriati</taxon>
        <taxon>Methanobacteriota</taxon>
        <taxon>Stenosarchaea group</taxon>
        <taxon>Halobacteria</taxon>
        <taxon>Halobacteriales</taxon>
        <taxon>Natronomonadaceae</taxon>
        <taxon>Haloglomus</taxon>
    </lineage>
</organism>
<evidence type="ECO:0008006" key="3">
    <source>
        <dbReference type="Google" id="ProtNLM"/>
    </source>
</evidence>
<dbReference type="Proteomes" id="UP000319894">
    <property type="component" value="Unassembled WGS sequence"/>
</dbReference>
<dbReference type="OrthoDB" id="27846at2157"/>
<accession>A0A554MV81</accession>
<keyword evidence="2" id="KW-1185">Reference proteome</keyword>
<dbReference type="Gene3D" id="3.90.226.10">
    <property type="entry name" value="2-enoyl-CoA Hydratase, Chain A, domain 1"/>
    <property type="match status" value="1"/>
</dbReference>
<dbReference type="AlphaFoldDB" id="A0A554MV81"/>
<dbReference type="InterPro" id="IPR001753">
    <property type="entry name" value="Enoyl-CoA_hydra/iso"/>
</dbReference>
<evidence type="ECO:0000313" key="1">
    <source>
        <dbReference type="EMBL" id="TSD08999.1"/>
    </source>
</evidence>
<dbReference type="PANTHER" id="PTHR11941:SF54">
    <property type="entry name" value="ENOYL-COA HYDRATASE, MITOCHONDRIAL"/>
    <property type="match status" value="1"/>
</dbReference>
<protein>
    <recommendedName>
        <fullName evidence="3">Enoyl-CoA hydratase</fullName>
    </recommendedName>
</protein>
<dbReference type="InterPro" id="IPR029045">
    <property type="entry name" value="ClpP/crotonase-like_dom_sf"/>
</dbReference>
<gene>
    <name evidence="1" type="ORF">DP107_17160</name>
</gene>
<dbReference type="GO" id="GO:0003824">
    <property type="term" value="F:catalytic activity"/>
    <property type="evidence" value="ECO:0007669"/>
    <property type="project" value="UniProtKB-ARBA"/>
</dbReference>
<dbReference type="Pfam" id="PF00378">
    <property type="entry name" value="ECH_1"/>
    <property type="match status" value="1"/>
</dbReference>
<evidence type="ECO:0000313" key="2">
    <source>
        <dbReference type="Proteomes" id="UP000319894"/>
    </source>
</evidence>
<sequence>MLRYDLRDTVAHVTLDRPEKKNALTMDGLDALAAAFDRAEREARVLVLHGAGDAFCAGDDIASLATLGDGTDPEALATRLYEALFGAERLSIPVVAAVDGIAYGGGFELVAAADLAVATEGSTFALPETRIGAYPPYAVARAAETCGKKRLLELVLTGEPVEAGTALDWGLLNRVVPAGELDRAVATYVDAIHESPAPAVALAKRYVHAATAAAGERERVVEGFDTIAEEPACLDAARAFLAE</sequence>
<dbReference type="InParanoid" id="A0A554MV81"/>
<proteinExistence type="predicted"/>
<dbReference type="GO" id="GO:0006635">
    <property type="term" value="P:fatty acid beta-oxidation"/>
    <property type="evidence" value="ECO:0007669"/>
    <property type="project" value="TreeGrafter"/>
</dbReference>
<reference evidence="1 2" key="1">
    <citation type="submission" date="2018-06" db="EMBL/GenBank/DDBJ databases">
        <title>Natronomonas sp. F16-60 a new haloarchaeon isolated from a solar saltern of Isla Cristina, Huelva, Spain.</title>
        <authorList>
            <person name="Duran-Viseras A."/>
            <person name="Sanchez-Porro C."/>
            <person name="Ventosa A."/>
        </authorList>
    </citation>
    <scope>NUCLEOTIDE SEQUENCE [LARGE SCALE GENOMIC DNA]</scope>
    <source>
        <strain evidence="1 2">F16-60</strain>
    </source>
</reference>
<dbReference type="PANTHER" id="PTHR11941">
    <property type="entry name" value="ENOYL-COA HYDRATASE-RELATED"/>
    <property type="match status" value="1"/>
</dbReference>
<dbReference type="RefSeq" id="WP_144263353.1">
    <property type="nucleotide sequence ID" value="NZ_QMDX01000018.1"/>
</dbReference>
<dbReference type="SUPFAM" id="SSF52096">
    <property type="entry name" value="ClpP/crotonase"/>
    <property type="match status" value="1"/>
</dbReference>
<dbReference type="CDD" id="cd06558">
    <property type="entry name" value="crotonase-like"/>
    <property type="match status" value="1"/>
</dbReference>
<comment type="caution">
    <text evidence="1">The sequence shown here is derived from an EMBL/GenBank/DDBJ whole genome shotgun (WGS) entry which is preliminary data.</text>
</comment>
<name>A0A554MV81_9EURY</name>